<dbReference type="AlphaFoldDB" id="E3MKI9"/>
<feature type="region of interest" description="Disordered" evidence="1">
    <location>
        <begin position="105"/>
        <end position="127"/>
    </location>
</feature>
<evidence type="ECO:0000256" key="1">
    <source>
        <dbReference type="SAM" id="MobiDB-lite"/>
    </source>
</evidence>
<keyword evidence="3" id="KW-1185">Reference proteome</keyword>
<feature type="region of interest" description="Disordered" evidence="1">
    <location>
        <begin position="308"/>
        <end position="332"/>
    </location>
</feature>
<feature type="compositionally biased region" description="Low complexity" evidence="1">
    <location>
        <begin position="309"/>
        <end position="332"/>
    </location>
</feature>
<evidence type="ECO:0000313" key="3">
    <source>
        <dbReference type="Proteomes" id="UP000008281"/>
    </source>
</evidence>
<organism evidence="3">
    <name type="scientific">Caenorhabditis remanei</name>
    <name type="common">Caenorhabditis vulgaris</name>
    <dbReference type="NCBI Taxonomy" id="31234"/>
    <lineage>
        <taxon>Eukaryota</taxon>
        <taxon>Metazoa</taxon>
        <taxon>Ecdysozoa</taxon>
        <taxon>Nematoda</taxon>
        <taxon>Chromadorea</taxon>
        <taxon>Rhabditida</taxon>
        <taxon>Rhabditina</taxon>
        <taxon>Rhabditomorpha</taxon>
        <taxon>Rhabditoidea</taxon>
        <taxon>Rhabditidae</taxon>
        <taxon>Peloderinae</taxon>
        <taxon>Caenorhabditis</taxon>
    </lineage>
</organism>
<name>E3MKI9_CAERE</name>
<dbReference type="EMBL" id="DS268452">
    <property type="protein sequence ID" value="EFP04045.1"/>
    <property type="molecule type" value="Genomic_DNA"/>
</dbReference>
<protein>
    <submittedName>
        <fullName evidence="2">Uncharacterized protein</fullName>
    </submittedName>
</protein>
<feature type="compositionally biased region" description="Low complexity" evidence="1">
    <location>
        <begin position="28"/>
        <end position="56"/>
    </location>
</feature>
<feature type="region of interest" description="Disordered" evidence="1">
    <location>
        <begin position="347"/>
        <end position="375"/>
    </location>
</feature>
<proteinExistence type="predicted"/>
<dbReference type="InParanoid" id="E3MKI9"/>
<accession>E3MKI9</accession>
<evidence type="ECO:0000313" key="2">
    <source>
        <dbReference type="EMBL" id="EFP04045.1"/>
    </source>
</evidence>
<sequence length="375" mass="40490">MVPISPLSKDVSLTVNVLITRERIFQGPSSTPLSSPWPTSRVSSPPTPTPSSISSTKAEREVAKKMLKSLMEMIEEEEFISLLCELGLNVKKDVGVTHVPLPPPVPSPPPVPADQTIPPMSMTAPPPPPPPPPIPIAIVSNWKQKGRKSQDQNNVEKMHFMSELAMKLKTKKPQLSSAPRVVNIEIGSVEESPQISLQSSQSDQKQLETAVVDGSLLDTPVVSLLKPARSKKASNSSLLDARDNFEAQKTPSAGLHRKESSKLVRSISRKPSVRRLEGFHFTRKKFETSSATSSQNTLIQTYRPRRQIAASNSTADSSTAIGSTAVSSASVSSTAAISAASYRRMQYAEAKTSGQLPPPPLSSTPSSVSKILHRK</sequence>
<reference evidence="2" key="1">
    <citation type="submission" date="2007-07" db="EMBL/GenBank/DDBJ databases">
        <title>PCAP assembly of the Caenorhabditis remanei genome.</title>
        <authorList>
            <consortium name="The Caenorhabditis remanei Sequencing Consortium"/>
            <person name="Wilson R.K."/>
        </authorList>
    </citation>
    <scope>NUCLEOTIDE SEQUENCE [LARGE SCALE GENOMIC DNA]</scope>
    <source>
        <strain evidence="2">PB4641</strain>
    </source>
</reference>
<dbReference type="HOGENOM" id="CLU_738177_0_0_1"/>
<feature type="region of interest" description="Disordered" evidence="1">
    <location>
        <begin position="27"/>
        <end position="58"/>
    </location>
</feature>
<feature type="region of interest" description="Disordered" evidence="1">
    <location>
        <begin position="225"/>
        <end position="269"/>
    </location>
</feature>
<dbReference type="Proteomes" id="UP000008281">
    <property type="component" value="Unassembled WGS sequence"/>
</dbReference>
<gene>
    <name evidence="2" type="ORF">CRE_27687</name>
</gene>